<proteinExistence type="predicted"/>
<dbReference type="AlphaFoldDB" id="A0A2P7BP67"/>
<organism evidence="2 3">
    <name type="scientific">Phyllobacterium brassicacearum</name>
    <dbReference type="NCBI Taxonomy" id="314235"/>
    <lineage>
        <taxon>Bacteria</taxon>
        <taxon>Pseudomonadati</taxon>
        <taxon>Pseudomonadota</taxon>
        <taxon>Alphaproteobacteria</taxon>
        <taxon>Hyphomicrobiales</taxon>
        <taxon>Phyllobacteriaceae</taxon>
        <taxon>Phyllobacterium</taxon>
    </lineage>
</organism>
<evidence type="ECO:0000313" key="2">
    <source>
        <dbReference type="EMBL" id="PSH68215.1"/>
    </source>
</evidence>
<gene>
    <name evidence="2" type="ORF">CU102_14960</name>
</gene>
<comment type="caution">
    <text evidence="2">The sequence shown here is derived from an EMBL/GenBank/DDBJ whole genome shotgun (WGS) entry which is preliminary data.</text>
</comment>
<protein>
    <recommendedName>
        <fullName evidence="4">DUF1579 domain-containing protein</fullName>
    </recommendedName>
</protein>
<keyword evidence="3" id="KW-1185">Reference proteome</keyword>
<accession>A0A2P7BP67</accession>
<dbReference type="Proteomes" id="UP000241444">
    <property type="component" value="Unassembled WGS sequence"/>
</dbReference>
<evidence type="ECO:0008006" key="4">
    <source>
        <dbReference type="Google" id="ProtNLM"/>
    </source>
</evidence>
<name>A0A2P7BP67_9HYPH</name>
<dbReference type="EMBL" id="PGGO01000010">
    <property type="protein sequence ID" value="PSH68215.1"/>
    <property type="molecule type" value="Genomic_DNA"/>
</dbReference>
<sequence length="169" mass="18047">MTKFFFMLLLASTLTIVAEAVGADESIFLQSLQGKWAGKGMVKLRTNSAAVSVACQFDSNTTDTSLSLDGSCRSMVVLSRLIGADLKFNGATYTGSYTGSRSGTAGLAGSRRDNAINLDIRWAKEVNGDRNAKLLLEKVGSNGMKLTTIDVDPRSGKTVVTSEINLLRQ</sequence>
<feature type="signal peptide" evidence="1">
    <location>
        <begin position="1"/>
        <end position="23"/>
    </location>
</feature>
<feature type="chain" id="PRO_5015190963" description="DUF1579 domain-containing protein" evidence="1">
    <location>
        <begin position="24"/>
        <end position="169"/>
    </location>
</feature>
<keyword evidence="1" id="KW-0732">Signal</keyword>
<dbReference type="OrthoDB" id="7889051at2"/>
<evidence type="ECO:0000256" key="1">
    <source>
        <dbReference type="SAM" id="SignalP"/>
    </source>
</evidence>
<dbReference type="RefSeq" id="WP_106711901.1">
    <property type="nucleotide sequence ID" value="NZ_PGGO01000010.1"/>
</dbReference>
<reference evidence="3" key="1">
    <citation type="submission" date="2017-11" db="EMBL/GenBank/DDBJ databases">
        <authorList>
            <person name="Kuznetsova I."/>
            <person name="Sazanova A."/>
            <person name="Chirak E."/>
            <person name="Safronova V."/>
            <person name="Willems A."/>
        </authorList>
    </citation>
    <scope>NUCLEOTIDE SEQUENCE [LARGE SCALE GENOMIC DNA]</scope>
    <source>
        <strain evidence="3">STM 196</strain>
    </source>
</reference>
<evidence type="ECO:0000313" key="3">
    <source>
        <dbReference type="Proteomes" id="UP000241444"/>
    </source>
</evidence>